<keyword evidence="8 15" id="KW-1278">Translocase</keyword>
<evidence type="ECO:0000256" key="8">
    <source>
        <dbReference type="ARBA" id="ARBA00022967"/>
    </source>
</evidence>
<dbReference type="Gene3D" id="1.10.287.3510">
    <property type="match status" value="1"/>
</dbReference>
<accession>A0A344AUX2</accession>
<evidence type="ECO:0000256" key="15">
    <source>
        <dbReference type="RuleBase" id="RU004419"/>
    </source>
</evidence>
<geneLocation type="mitochondrion" evidence="16"/>
<feature type="transmembrane region" description="Helical" evidence="15">
    <location>
        <begin position="63"/>
        <end position="86"/>
    </location>
</feature>
<keyword evidence="7 15" id="KW-0812">Transmembrane</keyword>
<feature type="transmembrane region" description="Helical" evidence="15">
    <location>
        <begin position="6"/>
        <end position="25"/>
    </location>
</feature>
<dbReference type="GO" id="GO:0042773">
    <property type="term" value="P:ATP synthesis coupled electron transport"/>
    <property type="evidence" value="ECO:0007669"/>
    <property type="project" value="UniProtKB-UniRule"/>
</dbReference>
<dbReference type="EC" id="7.1.1.2" evidence="3 15"/>
<evidence type="ECO:0000256" key="9">
    <source>
        <dbReference type="ARBA" id="ARBA00022982"/>
    </source>
</evidence>
<keyword evidence="15" id="KW-0999">Mitochondrion inner membrane</keyword>
<evidence type="ECO:0000256" key="11">
    <source>
        <dbReference type="ARBA" id="ARBA00023027"/>
    </source>
</evidence>
<evidence type="ECO:0000256" key="14">
    <source>
        <dbReference type="ARBA" id="ARBA00023136"/>
    </source>
</evidence>
<evidence type="ECO:0000256" key="7">
    <source>
        <dbReference type="ARBA" id="ARBA00022692"/>
    </source>
</evidence>
<evidence type="ECO:0000256" key="12">
    <source>
        <dbReference type="ARBA" id="ARBA00023075"/>
    </source>
</evidence>
<evidence type="ECO:0000256" key="2">
    <source>
        <dbReference type="ARBA" id="ARBA00010519"/>
    </source>
</evidence>
<dbReference type="AlphaFoldDB" id="A0A344AUX2"/>
<evidence type="ECO:0000256" key="1">
    <source>
        <dbReference type="ARBA" id="ARBA00004225"/>
    </source>
</evidence>
<dbReference type="InterPro" id="IPR001133">
    <property type="entry name" value="NADH_UbQ_OxRdtase_chain4L/K"/>
</dbReference>
<dbReference type="PANTHER" id="PTHR11434">
    <property type="entry name" value="NADH-UBIQUINONE OXIDOREDUCTASE SUBUNIT ND4L"/>
    <property type="match status" value="1"/>
</dbReference>
<proteinExistence type="inferred from homology"/>
<protein>
    <recommendedName>
        <fullName evidence="4 15">NADH-ubiquinone oxidoreductase chain 4L</fullName>
        <ecNumber evidence="3 15">7.1.1.2</ecNumber>
    </recommendedName>
</protein>
<evidence type="ECO:0000256" key="10">
    <source>
        <dbReference type="ARBA" id="ARBA00022989"/>
    </source>
</evidence>
<dbReference type="GO" id="GO:0008137">
    <property type="term" value="F:NADH dehydrogenase (ubiquinone) activity"/>
    <property type="evidence" value="ECO:0007669"/>
    <property type="project" value="UniProtKB-EC"/>
</dbReference>
<keyword evidence="11 15" id="KW-0520">NAD</keyword>
<feature type="transmembrane region" description="Helical" evidence="15">
    <location>
        <begin position="37"/>
        <end position="57"/>
    </location>
</feature>
<reference evidence="16" key="1">
    <citation type="journal article" date="2018" name="Mitochondrial DNA Part B Resour">
        <title>Complete mitochondrial genome of the freshwater bryozoan Pectinatella magnifica (Phylactolaemata: Plumatellida) assembled from next-generation sequencing data.</title>
        <authorList>
            <person name="Gim J.-S."/>
            <person name="Ko E.-J."/>
            <person name="Kim H.-G."/>
            <person name="Kim Y.-M."/>
            <person name="Hong S."/>
            <person name="Kim H.-W."/>
            <person name="Gim J.-A."/>
            <person name="Joo G.-J."/>
            <person name="Jo H."/>
        </authorList>
    </citation>
    <scope>NUCLEOTIDE SEQUENCE</scope>
</reference>
<evidence type="ECO:0000313" key="16">
    <source>
        <dbReference type="EMBL" id="AWX65969.1"/>
    </source>
</evidence>
<keyword evidence="5 15" id="KW-0813">Transport</keyword>
<keyword evidence="12 15" id="KW-0830">Ubiquinone</keyword>
<dbReference type="GO" id="GO:0005743">
    <property type="term" value="C:mitochondrial inner membrane"/>
    <property type="evidence" value="ECO:0007669"/>
    <property type="project" value="UniProtKB-SubCell"/>
</dbReference>
<evidence type="ECO:0000256" key="6">
    <source>
        <dbReference type="ARBA" id="ARBA00022660"/>
    </source>
</evidence>
<keyword evidence="13 15" id="KW-0496">Mitochondrion</keyword>
<name>A0A344AUX2_9BILA</name>
<dbReference type="PANTHER" id="PTHR11434:SF0">
    <property type="entry name" value="NADH-UBIQUINONE OXIDOREDUCTASE CHAIN 4L"/>
    <property type="match status" value="1"/>
</dbReference>
<sequence length="100" mass="11024">MTSTFVYPLSMSLLIALMGLVSLCLQRKQLIVALINLEVMSLGLFVSLILTSVYGGYDTYMSLFLITLSVCEATLGLSLLTSVIRFHGKDYLSSMNMLKC</sequence>
<evidence type="ECO:0000256" key="5">
    <source>
        <dbReference type="ARBA" id="ARBA00022448"/>
    </source>
</evidence>
<keyword evidence="10 15" id="KW-1133">Transmembrane helix</keyword>
<comment type="subcellular location">
    <subcellularLocation>
        <location evidence="15">Mitochondrion inner membrane</location>
        <topology evidence="15">Multi-pass membrane protein</topology>
    </subcellularLocation>
    <subcellularLocation>
        <location evidence="1">Mitochondrion membrane</location>
        <topology evidence="1">Multi-pass membrane protein</topology>
    </subcellularLocation>
</comment>
<keyword evidence="14 15" id="KW-0472">Membrane</keyword>
<dbReference type="Pfam" id="PF00420">
    <property type="entry name" value="Oxidored_q2"/>
    <property type="match status" value="1"/>
</dbReference>
<dbReference type="GO" id="GO:0016651">
    <property type="term" value="F:oxidoreductase activity, acting on NAD(P)H"/>
    <property type="evidence" value="ECO:0007669"/>
    <property type="project" value="InterPro"/>
</dbReference>
<comment type="catalytic activity">
    <reaction evidence="15">
        <text>a ubiquinone + NADH + 5 H(+)(in) = a ubiquinol + NAD(+) + 4 H(+)(out)</text>
        <dbReference type="Rhea" id="RHEA:29091"/>
        <dbReference type="Rhea" id="RHEA-COMP:9565"/>
        <dbReference type="Rhea" id="RHEA-COMP:9566"/>
        <dbReference type="ChEBI" id="CHEBI:15378"/>
        <dbReference type="ChEBI" id="CHEBI:16389"/>
        <dbReference type="ChEBI" id="CHEBI:17976"/>
        <dbReference type="ChEBI" id="CHEBI:57540"/>
        <dbReference type="ChEBI" id="CHEBI:57945"/>
        <dbReference type="EC" id="7.1.1.2"/>
    </reaction>
</comment>
<evidence type="ECO:0000256" key="4">
    <source>
        <dbReference type="ARBA" id="ARBA00016612"/>
    </source>
</evidence>
<gene>
    <name evidence="16" type="primary">nad4l</name>
</gene>
<dbReference type="InterPro" id="IPR039428">
    <property type="entry name" value="NUOK/Mnh_C1-like"/>
</dbReference>
<evidence type="ECO:0000256" key="13">
    <source>
        <dbReference type="ARBA" id="ARBA00023128"/>
    </source>
</evidence>
<keyword evidence="6 15" id="KW-0679">Respiratory chain</keyword>
<dbReference type="GO" id="GO:0030964">
    <property type="term" value="C:NADH dehydrogenase complex"/>
    <property type="evidence" value="ECO:0007669"/>
    <property type="project" value="TreeGrafter"/>
</dbReference>
<comment type="function">
    <text evidence="15">Core subunit of the mitochondrial membrane respiratory chain NADH dehydrogenase (Complex I) which catalyzes electron transfer from NADH through the respiratory chain, using ubiquinone as an electron acceptor.</text>
</comment>
<evidence type="ECO:0000256" key="3">
    <source>
        <dbReference type="ARBA" id="ARBA00012944"/>
    </source>
</evidence>
<comment type="similarity">
    <text evidence="2 15">Belongs to the complex I subunit 4L family.</text>
</comment>
<organism evidence="16">
    <name type="scientific">Pectinatella magnifica</name>
    <dbReference type="NCBI Taxonomy" id="350071"/>
    <lineage>
        <taxon>Eukaryota</taxon>
        <taxon>Metazoa</taxon>
        <taxon>Spiralia</taxon>
        <taxon>Lophotrochozoa</taxon>
        <taxon>Bryozoa</taxon>
        <taxon>Phylactolaemata</taxon>
        <taxon>Pectinatellidae</taxon>
        <taxon>Pectinatella</taxon>
    </lineage>
</organism>
<dbReference type="EMBL" id="MG546680">
    <property type="protein sequence ID" value="AWX65969.1"/>
    <property type="molecule type" value="Genomic_DNA"/>
</dbReference>
<keyword evidence="9 15" id="KW-0249">Electron transport</keyword>